<dbReference type="Pfam" id="PF06742">
    <property type="entry name" value="DUF1214"/>
    <property type="match status" value="1"/>
</dbReference>
<evidence type="ECO:0000313" key="5">
    <source>
        <dbReference type="Proteomes" id="UP000789704"/>
    </source>
</evidence>
<organism evidence="4 5">
    <name type="scientific">Paraburkholderia saeva</name>
    <dbReference type="NCBI Taxonomy" id="2777537"/>
    <lineage>
        <taxon>Bacteria</taxon>
        <taxon>Pseudomonadati</taxon>
        <taxon>Pseudomonadota</taxon>
        <taxon>Betaproteobacteria</taxon>
        <taxon>Burkholderiales</taxon>
        <taxon>Burkholderiaceae</taxon>
        <taxon>Paraburkholderia</taxon>
    </lineage>
</organism>
<reference evidence="4" key="1">
    <citation type="submission" date="2021-04" db="EMBL/GenBank/DDBJ databases">
        <authorList>
            <person name="Vanwijnsberghe S."/>
        </authorList>
    </citation>
    <scope>NUCLEOTIDE SEQUENCE</scope>
    <source>
        <strain evidence="4">LMG 31841</strain>
    </source>
</reference>
<dbReference type="PANTHER" id="PTHR36509">
    <property type="entry name" value="BLL3101 PROTEIN"/>
    <property type="match status" value="1"/>
</dbReference>
<accession>A0A9N8S0X5</accession>
<dbReference type="InterPro" id="IPR010679">
    <property type="entry name" value="DUF1254"/>
</dbReference>
<feature type="transmembrane region" description="Helical" evidence="1">
    <location>
        <begin position="7"/>
        <end position="25"/>
    </location>
</feature>
<dbReference type="InterPro" id="IPR010621">
    <property type="entry name" value="DUF1214"/>
</dbReference>
<evidence type="ECO:0000259" key="2">
    <source>
        <dbReference type="Pfam" id="PF06742"/>
    </source>
</evidence>
<dbReference type="InterPro" id="IPR037050">
    <property type="entry name" value="DUF1254_sf"/>
</dbReference>
<comment type="caution">
    <text evidence="4">The sequence shown here is derived from an EMBL/GenBank/DDBJ whole genome shotgun (WGS) entry which is preliminary data.</text>
</comment>
<name>A0A9N8S0X5_9BURK</name>
<sequence length="501" mass="54508">MLRKSKLVARVIFFFSTITIWGTAIEARAQVTDAHGWAGTGSISSRYGNLDFVGGYPTADTGRKLDALLVVNRAIEAYLTQMPTVSWYRVWKGVAEAGTATPNQMVVWESLMNAQTLLLTGNTETVYAMSALDLKRNGPTVIEAPPMLLGGVSDLRQSELAGIGPTGADKGRGGKFLFLPPGYTGTVPEGYIVARSPTWKAVFGVRGFLVDGKPDKAVALMKSTKIYPLAQASKPPKMTFVDGSTSPVDTVFDDNFQYFSDLADIVTSEPADIVSSTDRFTLASIGIANGTPFSPDANRKALLDEAARLGGAIARENTFASNDPARLVYSDRRWEYLFIGGSATWDSQGYLNIDRRAGFAYAAIGMSPAMVDKVVGKGSQYVWTPRDANGAWLDGARNYRLHLPPGIPVSNFWSVVVYDPQSRSLLQNGEKFPSVSQYTHPVTNADGSVDIYFGPAVPGEQRANWIRTVPGKGWFPIIRFYGPSQSFFDKTWKPDDIVPTS</sequence>
<dbReference type="Gene3D" id="1.10.3360.10">
    <property type="entry name" value="VPA0735-like domain"/>
    <property type="match status" value="1"/>
</dbReference>
<evidence type="ECO:0000313" key="4">
    <source>
        <dbReference type="EMBL" id="CAG4914979.1"/>
    </source>
</evidence>
<evidence type="ECO:0000259" key="3">
    <source>
        <dbReference type="Pfam" id="PF06863"/>
    </source>
</evidence>
<dbReference type="EMBL" id="CAJQZC010000009">
    <property type="protein sequence ID" value="CAG4914979.1"/>
    <property type="molecule type" value="Genomic_DNA"/>
</dbReference>
<dbReference type="Pfam" id="PF06863">
    <property type="entry name" value="DUF1254"/>
    <property type="match status" value="1"/>
</dbReference>
<proteinExistence type="predicted"/>
<feature type="domain" description="DUF1214" evidence="2">
    <location>
        <begin position="379"/>
        <end position="485"/>
    </location>
</feature>
<protein>
    <recommendedName>
        <fullName evidence="6">DUF1254 domain-containing protein</fullName>
    </recommendedName>
</protein>
<dbReference type="RefSeq" id="WP_228934135.1">
    <property type="nucleotide sequence ID" value="NZ_CAJQYX010000008.1"/>
</dbReference>
<dbReference type="Gene3D" id="2.60.120.600">
    <property type="entry name" value="Domain of unknown function DUF1214, C-terminal domain"/>
    <property type="match status" value="1"/>
</dbReference>
<keyword evidence="5" id="KW-1185">Reference proteome</keyword>
<gene>
    <name evidence="4" type="ORF">LMG31841_04430</name>
</gene>
<keyword evidence="1" id="KW-0812">Transmembrane</keyword>
<dbReference type="PANTHER" id="PTHR36509:SF3">
    <property type="entry name" value="SIGNAL PEPTIDE PROTEIN"/>
    <property type="match status" value="1"/>
</dbReference>
<dbReference type="SUPFAM" id="SSF160935">
    <property type="entry name" value="VPA0735-like"/>
    <property type="match status" value="1"/>
</dbReference>
<evidence type="ECO:0008006" key="6">
    <source>
        <dbReference type="Google" id="ProtNLM"/>
    </source>
</evidence>
<dbReference type="Gene3D" id="2.60.40.1610">
    <property type="entry name" value="Domain of unknown function DUF1254"/>
    <property type="match status" value="1"/>
</dbReference>
<keyword evidence="1" id="KW-1133">Transmembrane helix</keyword>
<dbReference type="Proteomes" id="UP000789704">
    <property type="component" value="Unassembled WGS sequence"/>
</dbReference>
<dbReference type="InterPro" id="IPR037049">
    <property type="entry name" value="DUF1214_C_sf"/>
</dbReference>
<feature type="domain" description="DUF1254" evidence="3">
    <location>
        <begin position="102"/>
        <end position="228"/>
    </location>
</feature>
<evidence type="ECO:0000256" key="1">
    <source>
        <dbReference type="SAM" id="Phobius"/>
    </source>
</evidence>
<dbReference type="AlphaFoldDB" id="A0A9N8S0X5"/>
<keyword evidence="1" id="KW-0472">Membrane</keyword>